<dbReference type="InterPro" id="IPR011890">
    <property type="entry name" value="SMC_prok"/>
</dbReference>
<dbReference type="GO" id="GO:0030261">
    <property type="term" value="P:chromosome condensation"/>
    <property type="evidence" value="ECO:0007669"/>
    <property type="project" value="InterPro"/>
</dbReference>
<comment type="subcellular location">
    <subcellularLocation>
        <location evidence="6">Cytoplasm</location>
    </subcellularLocation>
</comment>
<dbReference type="GO" id="GO:0016887">
    <property type="term" value="F:ATP hydrolysis activity"/>
    <property type="evidence" value="ECO:0007669"/>
    <property type="project" value="InterPro"/>
</dbReference>
<evidence type="ECO:0000256" key="3">
    <source>
        <dbReference type="ARBA" id="ARBA00022840"/>
    </source>
</evidence>
<dbReference type="HAMAP" id="MF_01894">
    <property type="entry name" value="Smc_prok"/>
    <property type="match status" value="1"/>
</dbReference>
<organism evidence="8 9">
    <name type="scientific">Dendrosporobacter quercicolus</name>
    <dbReference type="NCBI Taxonomy" id="146817"/>
    <lineage>
        <taxon>Bacteria</taxon>
        <taxon>Bacillati</taxon>
        <taxon>Bacillota</taxon>
        <taxon>Negativicutes</taxon>
        <taxon>Selenomonadales</taxon>
        <taxon>Sporomusaceae</taxon>
        <taxon>Dendrosporobacter</taxon>
    </lineage>
</organism>
<dbReference type="Gene3D" id="3.40.50.300">
    <property type="entry name" value="P-loop containing nucleotide triphosphate hydrolases"/>
    <property type="match status" value="2"/>
</dbReference>
<keyword evidence="1 6" id="KW-0963">Cytoplasm</keyword>
<comment type="subunit">
    <text evidence="6">Homodimer.</text>
</comment>
<dbReference type="GO" id="GO:0003677">
    <property type="term" value="F:DNA binding"/>
    <property type="evidence" value="ECO:0007669"/>
    <property type="project" value="UniProtKB-UniRule"/>
</dbReference>
<dbReference type="FunFam" id="3.40.50.300:FF:000984">
    <property type="entry name" value="Chromosome partition protein Smc"/>
    <property type="match status" value="1"/>
</dbReference>
<dbReference type="PIRSF" id="PIRSF005719">
    <property type="entry name" value="SMC"/>
    <property type="match status" value="1"/>
</dbReference>
<dbReference type="InterPro" id="IPR003395">
    <property type="entry name" value="RecF/RecN/SMC_N"/>
</dbReference>
<keyword evidence="3 6" id="KW-0067">ATP-binding</keyword>
<dbReference type="Gene3D" id="1.10.287.1490">
    <property type="match status" value="1"/>
</dbReference>
<keyword evidence="4 6" id="KW-0175">Coiled coil</keyword>
<dbReference type="InterPro" id="IPR027417">
    <property type="entry name" value="P-loop_NTPase"/>
</dbReference>
<gene>
    <name evidence="6" type="primary">smc</name>
    <name evidence="8" type="ORF">SAMN04488502_101279</name>
</gene>
<sequence>MLLRKLETYGFKSFADKLNIEFGQGITAIVGPNGSGKSNITDAIRWVLGEQNIRNLRGAKSEDIIFSGSTSRRALGVAEVSLTLDNAEGLLPLDFREVIITRRIFRSGDSEYYINKTQCRLKDIHQLLADTGLGRDSMTVISQNKIDEVLNSKPDERRLIFEEAAGITRYKNRKKDALRKLEDTEQNLLRVADITAEIDAQLLPLAQSAEKTRRYNQIAAELTACQVTVLLQKLDKYQQFVNSATRQRETLSSAQLEVGGSLSLQEAAKERQAAELSVIEEHLQGSGAKINELVMALEKNHGQCCVLEERINQGNQAGLRIDTDISRLDRHLGEQRLKFGQLQQQLAEKQEQAQILQRKLSALTKADGRLAAEITVVQQKLEQLRTVFADDVQALAGQQNQQQAIARDIELGKQRQTVLEQEQSKLHNLQEQAQSGYDAVVAELAARQLEFDRLQQDKLILAAGKQQLEQESGQLRAKYTSLLQQQSEWQSRLKVLAGMQLEYEGFGRAIKSVLKTTHRWSHGICGAVAEILQVADPHVIAIETALGGAVQHIITEEADTAKQAIRFLKQNNLGRATFLPLGNIMPFRPREAELSAARAEGALGLAAQLVSVDVKYQKVVDFLLGRTVVAVDVDAAQRIARKYSFAVRIVTLEGELLNIGGSLSGGSNSRREASFLSRTGELEALRGQLNAINAELTTCKENIEKLDQAACQLDRQLLANNETRQQVEIRRAELTAHRDKFSQELSRLQQTLGEVSAQSCDCKRELVQLTAKLEQVKSLVAALEIRDTSQKEAGVNLQQRLLELTADRTVKSNALTDARIETETLRRNILLLEQSRQEQDQLLAGLAAQLAQLAAEKEAVAAQIATAAGELECLRQEKAGVSAAKLELEARRDRHYTDKLTKLAELQSSDKAIKELRRKHNEVQARLHEAELLQTKYSYEVTTCREILEQHYSLTVEQALALKRVEAEQELTKKIAVLEAEIAQLGPVNPNAVEEYDRLRERQQFLQRQYDDLVSAKESLTTIISDIDQSMSRQFGAAFRQINTYFGDIFTRLFGGGQARLQLGDPEHLLESGVEIIVQPPGKKLQNLILLSGGERALTVIALLFAFLTYRPAPFSVVDEIDAPLDEANLARFSSFLRDYSRKTQFIVVTHRKGTMEAADVLHGVTIEEAGVSRIISVKLED</sequence>
<dbReference type="Gene3D" id="1.20.1060.20">
    <property type="match status" value="1"/>
</dbReference>
<protein>
    <recommendedName>
        <fullName evidence="6">Chromosome partition protein Smc</fullName>
    </recommendedName>
</protein>
<evidence type="ECO:0000313" key="9">
    <source>
        <dbReference type="Proteomes" id="UP000214880"/>
    </source>
</evidence>
<name>A0A1G9L994_9FIRM</name>
<feature type="coiled-coil region" evidence="6">
    <location>
        <begin position="989"/>
        <end position="1016"/>
    </location>
</feature>
<dbReference type="InterPro" id="IPR010935">
    <property type="entry name" value="SMC_hinge"/>
</dbReference>
<dbReference type="STRING" id="146817.SAMN04488502_101279"/>
<dbReference type="Pfam" id="PF06470">
    <property type="entry name" value="SMC_hinge"/>
    <property type="match status" value="1"/>
</dbReference>
<dbReference type="PANTHER" id="PTHR43977">
    <property type="entry name" value="STRUCTURAL MAINTENANCE OF CHROMOSOMES PROTEIN 3"/>
    <property type="match status" value="1"/>
</dbReference>
<dbReference type="Gene3D" id="3.30.70.1620">
    <property type="match status" value="1"/>
</dbReference>
<dbReference type="SUPFAM" id="SSF75553">
    <property type="entry name" value="Smc hinge domain"/>
    <property type="match status" value="1"/>
</dbReference>
<feature type="coiled-coil region" evidence="6">
    <location>
        <begin position="836"/>
        <end position="933"/>
    </location>
</feature>
<keyword evidence="5 6" id="KW-0238">DNA-binding</keyword>
<comment type="function">
    <text evidence="6">Required for chromosome condensation and partitioning.</text>
</comment>
<dbReference type="GO" id="GO:0007062">
    <property type="term" value="P:sister chromatid cohesion"/>
    <property type="evidence" value="ECO:0007669"/>
    <property type="project" value="InterPro"/>
</dbReference>
<evidence type="ECO:0000256" key="1">
    <source>
        <dbReference type="ARBA" id="ARBA00022490"/>
    </source>
</evidence>
<comment type="domain">
    <text evidence="6">Contains large globular domains required for ATP hydrolysis at each terminus and a third globular domain forming a flexible hinge near the middle of the molecule. These domains are separated by coiled-coil structures.</text>
</comment>
<feature type="coiled-coil region" evidence="6">
    <location>
        <begin position="682"/>
        <end position="786"/>
    </location>
</feature>
<dbReference type="NCBIfam" id="TIGR02168">
    <property type="entry name" value="SMC_prok_B"/>
    <property type="match status" value="1"/>
</dbReference>
<dbReference type="InterPro" id="IPR036277">
    <property type="entry name" value="SMC_hinge_sf"/>
</dbReference>
<dbReference type="SUPFAM" id="SSF52540">
    <property type="entry name" value="P-loop containing nucleoside triphosphate hydrolases"/>
    <property type="match status" value="1"/>
</dbReference>
<evidence type="ECO:0000256" key="4">
    <source>
        <dbReference type="ARBA" id="ARBA00023054"/>
    </source>
</evidence>
<dbReference type="InterPro" id="IPR024704">
    <property type="entry name" value="SMC"/>
</dbReference>
<dbReference type="AlphaFoldDB" id="A0A1G9L994"/>
<feature type="domain" description="SMC hinge" evidence="7">
    <location>
        <begin position="522"/>
        <end position="640"/>
    </location>
</feature>
<accession>A0A1G9L994</accession>
<dbReference type="GO" id="GO:0005737">
    <property type="term" value="C:cytoplasm"/>
    <property type="evidence" value="ECO:0007669"/>
    <property type="project" value="UniProtKB-SubCell"/>
</dbReference>
<feature type="coiled-coil region" evidence="6">
    <location>
        <begin position="332"/>
        <end position="366"/>
    </location>
</feature>
<evidence type="ECO:0000313" key="8">
    <source>
        <dbReference type="EMBL" id="SDL58521.1"/>
    </source>
</evidence>
<dbReference type="OrthoDB" id="9808768at2"/>
<dbReference type="SMART" id="SM00968">
    <property type="entry name" value="SMC_hinge"/>
    <property type="match status" value="1"/>
</dbReference>
<dbReference type="RefSeq" id="WP_092067538.1">
    <property type="nucleotide sequence ID" value="NZ_FNHB01000001.1"/>
</dbReference>
<dbReference type="CDD" id="cd03278">
    <property type="entry name" value="ABC_SMC_barmotin"/>
    <property type="match status" value="1"/>
</dbReference>
<reference evidence="8 9" key="1">
    <citation type="submission" date="2016-10" db="EMBL/GenBank/DDBJ databases">
        <authorList>
            <person name="de Groot N.N."/>
        </authorList>
    </citation>
    <scope>NUCLEOTIDE SEQUENCE [LARGE SCALE GENOMIC DNA]</scope>
    <source>
        <strain evidence="8 9">DSM 1736</strain>
    </source>
</reference>
<dbReference type="EMBL" id="FNHB01000001">
    <property type="protein sequence ID" value="SDL58521.1"/>
    <property type="molecule type" value="Genomic_DNA"/>
</dbReference>
<dbReference type="GO" id="GO:0007059">
    <property type="term" value="P:chromosome segregation"/>
    <property type="evidence" value="ECO:0007669"/>
    <property type="project" value="UniProtKB-UniRule"/>
</dbReference>
<evidence type="ECO:0000256" key="2">
    <source>
        <dbReference type="ARBA" id="ARBA00022741"/>
    </source>
</evidence>
<evidence type="ECO:0000256" key="6">
    <source>
        <dbReference type="HAMAP-Rule" id="MF_01894"/>
    </source>
</evidence>
<dbReference type="GO" id="GO:0005524">
    <property type="term" value="F:ATP binding"/>
    <property type="evidence" value="ECO:0007669"/>
    <property type="project" value="UniProtKB-UniRule"/>
</dbReference>
<evidence type="ECO:0000259" key="7">
    <source>
        <dbReference type="SMART" id="SM00968"/>
    </source>
</evidence>
<dbReference type="GO" id="GO:0005694">
    <property type="term" value="C:chromosome"/>
    <property type="evidence" value="ECO:0007669"/>
    <property type="project" value="InterPro"/>
</dbReference>
<proteinExistence type="inferred from homology"/>
<comment type="similarity">
    <text evidence="6">Belongs to the SMC family.</text>
</comment>
<keyword evidence="2 6" id="KW-0547">Nucleotide-binding</keyword>
<keyword evidence="9" id="KW-1185">Reference proteome</keyword>
<dbReference type="Proteomes" id="UP000214880">
    <property type="component" value="Unassembled WGS sequence"/>
</dbReference>
<dbReference type="Pfam" id="PF02463">
    <property type="entry name" value="SMC_N"/>
    <property type="match status" value="1"/>
</dbReference>
<evidence type="ECO:0000256" key="5">
    <source>
        <dbReference type="ARBA" id="ARBA00023125"/>
    </source>
</evidence>
<dbReference type="GO" id="GO:0006260">
    <property type="term" value="P:DNA replication"/>
    <property type="evidence" value="ECO:0007669"/>
    <property type="project" value="UniProtKB-UniRule"/>
</dbReference>
<feature type="binding site" evidence="6">
    <location>
        <begin position="32"/>
        <end position="39"/>
    </location>
    <ligand>
        <name>ATP</name>
        <dbReference type="ChEBI" id="CHEBI:30616"/>
    </ligand>
</feature>